<sequence length="3973" mass="436141">MQDLIAIVGSACRFPGQSDSPSKLWAQLRDPVDLRKTFSSERLNLARFYHPDGEHHGSTDVQGISYLLSEDPRQFDASFFNINPREAEGMDPQQRLLLETAYEALEAAGYSLEAMNGSKTSVHVGVMNTDFSNIQLRDSEVLPTYNATGTSISILSNRLSYFFNLKGPSVTVDTACSSSLVALHQAVQGLHAGDASSAIVAGANLIFDPAMYIAESSLHMLSPDSCSRMWDKDANGYARGEGFGVLVLKPLSRAIMDGDHIEAVIRSTGVNSDGRTKGITMPNAASQTELIRQTYRNAGLDPVVDRCQYFECHGTGTAAGDPIEARAVHDAFFPAETNTASDPPMPDGKLYVGSVKTIIGHLEGCAGIAGVLKAVLAIKNRVIPPNLHFHEPNPQVLPFCARLEIPTVPIPWPDTGRAPMRASVNSFGFGGTNAHAIIEGYDALSNPVRETTISPDDRFIGPLLFSAHSSTSLVANVRNMAERIRSDDSIDLERLVWTLHARRSVLPTKVFFTGGTVQRLLNFMDRFVTESEESTSSSAGVKYQPLNPAEAPGILGIFTGQGAQWASMGSALFQQNIVFRKAIERCQTALTRLADGPEWSLVDELTKGAAESRIGEAALSQPLCTALQIGLVDMLKSAGIYLHAVVGHSSGEIAAVYAAEMINAEDAIKIAYYRGYYAKLAGGAKGQAGRMMATAMSFDEAEEFCARPEWRGRLVAAASNSPQSVTLSGDIDAIEEAMQMFEAEKKFARILRTDTAYHSHHMQPCAEPYLKALQACQIRVKKPRKDCVWISSVRGDVELLEGDLSSLADQYWVDNMCNAVLFSQAVEASIWNGGPFDVAVELGPHPALKGPVEQTIKAVYGPIPAYAGLMRRGDNEIEAFSGGVGFVWSRLGPKYVDMIGYRKGYQGADLLRPQVLKDLPPYSWDHSKQYWKESRISRQYRLRQDTPHDLLGRRVPDDTDDSRRWRNVLRLNELSWIKGHVFQGQVLFPGAGYVAMALEAARALADGRPVKLFEIEDVSLRRALVIPEQGSIETVFATKSLDAKNGRKVTDRLEAEFSCYFCSADGIEPLAKACTGRLIINFGNPVADVLPQRTRLPANNVPVDMGRFYDAMSNVGLDYQGIFRGLVSGKRSLGCSSVKATWGSDMQIDEYVINPGFLDVAFQSLYTAFSSPASGEIWAPYLPIHIERLAVNPNVSYRAADLETEMEADAFVTTANSTLLKGDIQLYRYESQHASLQVEGISMKSMSEPQPENDRCLFSETVWGPDVSTGVTEVASRTVEDDIDLVEALDRVSLFYWRKLVEEAGTEISHFQWFHQRMFDAIGFQIASVRDGQHPIAKATWLEDDWSTILTVSEPYKHRTDMRLIHAVGENLLSVVRGDTQLLEVMVQDDMLNRFYMEGYGFSVINNAVSDALEQITFKYPHANILEIGAGTGGTTRSILDRIGTRYGSYTYTDISPAFFKAAADKFEDARGKIQFRVLDVEKDVGPQGFEECSYDIIVAANVLHATRKLEETMNHVRTLLKPGGYLVLMEITGPHVLRTQFIMGGLPGWWYGVDDERVLSPAISDQQWSRLLLDTGFSGLDCLKPDMLDGDKHSFSLMVSQAVDEKTKMFRNPFLSTGITPSGSLLIIGGRTHKTSQMIEEVRHYLSVWETSVMDWDSIQTKQEGQLAQFENIICLEELDQPLFSTTITDETLLALQKVFNGTKNVVWAISNADNENPHVNMTVGIGRALRTEIPGLNLQFVDVDSFDDAPTCAQQLSRMLLQLVIGSLCLTEKALWITEPEVRVQDGRQLIPRVLPIASMNKTYNANRRAITDFIDLETTCVSLKDTAGSMSLVRGASLLDEPVQSDHERLRVHFSLALAVSGGSAYYLCSGILCENQLPALALSTNNANIIDIPKNMISILDLDEPCGAATLEATALHLLARNICSHLSTSSQTLVYQPSPEFAQALLSTGCRFLFVTTNKESPSSNWTYFHPRASRREIESLLPKALDTFIDCTGEVPGNLKSCLPTNCNIINTEFHQLDAKNLEPAYSAAVANSSYSCGRKSIQIGDLPLRTPPSPVPVDWRGVKSVNISLQPLIMNQIFSPDATYLLAGMTGDLGLSLCRWMVQNGARHIALTSRNPNVDEDLLQSMRQGNSDIRVFQNDITDRDAVRNLIDEIRESMPRIAGVFNACMVLRDGLFSEMDTDTLNNTLKPKVDGSKILDEIFQDDTLDFFVLFSSLASIIGNAGQSNYHAANMFLSGLANNRRKKGLAASVLHIGLVTDVGYVARRGQAMEERLRRLFFLPLSESDIHHAMAETILASPARSARQHEIILGLEPFVASASATKRPPWEHNPKFSHYVSRPLLDERTTSAASESATDVKQLLKTAVSAEAVTPAVQEAFARKLESMMQLPINSVNLNVPLIDLGCDSLLAIEIRRWFIKEVGIDVPVLKVLSGDTTAQICEDAVSQFLALQLEKKDAVPCDSAEQLKTEPLILSDASDKVESANGDSETISQGDDSRENFSSSSSSHTSPSLQAVTTSTKSGTPALLDEDTEPLDLVSKRAIIRAGRASFAQSRLWFLTQYLHDPTTYNVTVRYDVKGEIPVSRIVNALHTTIRHHQSLQTCFYMDADKETLMQAVLSPPHTSVKTVLSGNEQTINDEYESLRCRVWNLERAETFAATIVSVSPEQHTVIFGYHHIIMDGVSWHLFLRDLNLAFCLRSLPSVETEYIDWSEKQLQAAQGRDFSRQLEYWRKRHCPPPSVMPLLPMARTDCRKPLTTYESHVVGAEIDRDLVLHIRQVSQTLRVTPFHFHLAVIQAILSRLLDMEDLCIGVADANRTSEAHSGTVGFFLNLLPVRFNTKRGSTFQELVSSVRGTVLEALANSEAPFDLILEDLKIVRSSEYSPLFQVAVNYRMGAMLQVPLGDSMMEMVFADDAKNPYDISFGITETATGSCLLELTSQKELYTKESTQLFLQMYIDVLRAASQDPSLPVSQLPVTIKTLNEERFAVARGPRVDHSWPKTLTERFEEMQSLFSESTAIKDGHSEISYSQLAKRVNQIATTLIGQGVVMGDNVGVLIHPSIDAVACMLALLQIGCIYTPLDTRLPLARLNIIVAGCKAPLVLHHTATEDTAQELGKLTKLVNVDNLAEAICSNQPTVIPAPSVASFLFYTSGSTGAPKGILLTQENFVNHLAGKTSSLALGREVVLQQSSLGFDMSVVQTFCALGNGGTLIIAPKEARGDPVALSSLMARERVTLTIATPSEYSLLLRFGLENSQKLHAWKHACMGGEVVSRSLIQQFCQSDHPNLQLTNCYGPTEITAAVTFQNISLQFEDNDMVDGSLVGKPLPNYSVYILDASESPKPVGVAGEICIGGAGVSPGYFRASEQTESKFVQDPFASSEDVARGWSKMYRTGDMGRMLEDGTLVFLGRMEGDNQVKLNGVRIELDGIANSILTTGRDLVSEAVVTVRSVPGSDSSLLVAHVVPLGGQVDVSRLQQLARDLPLPPYMLPSMVIALDRLPVNANGKVDRKAIAMLPLPNNRDEIARGPGLGATRHLNLAEGELRLLWEKTLPVFGGPSRLDADSDFFVRGGTSMLLVRLQSAIKQSIGITVPIAELYQFPTLGQMARRISRRKEQHEASHASVIDWASETSLTQDLLSLADTQVSKIRGKVQNGKEILLTGSTSFLGKTVLGFLLNDPCVERVHCVAVPVEETSLLPPSDKITIYPGNLLMPNLGLAQTDLASLQRSLDVIVHAGSTGHCLNNYSSLRVANVGSTRFLAGLALSRGIPIHFISSNRVTLLSGNTSLPPVSVSSSLPNTDGSEGFTASKWASEQLLQSVAALQPGLSVTIHRPCAVIGDEAPNEDALNALLKYSKITHCVPRFENFEGYLDFEDVHKVAGAIATDALTHGDSEKGKSDARFVHHSSGHQVSMQDFKSRMETLFTCPFEEVSMTEWIDRALQAGIDPLITGYLEAMTSKGETIRFPYMGATGSL</sequence>
<keyword evidence="3" id="KW-0436">Ligase</keyword>
<keyword evidence="6" id="KW-0677">Repeat</keyword>
<dbReference type="InterPro" id="IPR036736">
    <property type="entry name" value="ACP-like_sf"/>
</dbReference>
<keyword evidence="2" id="KW-0597">Phosphoprotein</keyword>
<dbReference type="Gene3D" id="3.30.559.30">
    <property type="entry name" value="Nonribosomal peptide synthetase, condensation domain"/>
    <property type="match status" value="1"/>
</dbReference>
<dbReference type="STRING" id="933388.S7ZUX8"/>
<dbReference type="PROSITE" id="PS52004">
    <property type="entry name" value="KS3_2"/>
    <property type="match status" value="1"/>
</dbReference>
<dbReference type="SUPFAM" id="SSF56801">
    <property type="entry name" value="Acetyl-CoA synthetase-like"/>
    <property type="match status" value="1"/>
</dbReference>
<dbReference type="PROSITE" id="PS52019">
    <property type="entry name" value="PKS_MFAS_DH"/>
    <property type="match status" value="1"/>
</dbReference>
<feature type="region of interest" description="Disordered" evidence="10">
    <location>
        <begin position="2482"/>
        <end position="2533"/>
    </location>
</feature>
<dbReference type="SUPFAM" id="SSF52777">
    <property type="entry name" value="CoA-dependent acyltransferases"/>
    <property type="match status" value="2"/>
</dbReference>
<dbReference type="InterPro" id="IPR029063">
    <property type="entry name" value="SAM-dependent_MTases_sf"/>
</dbReference>
<dbReference type="InterPro" id="IPR001242">
    <property type="entry name" value="Condensation_dom"/>
</dbReference>
<dbReference type="InterPro" id="IPR020841">
    <property type="entry name" value="PKS_Beta-ketoAc_synthase_dom"/>
</dbReference>
<dbReference type="InterPro" id="IPR049900">
    <property type="entry name" value="PKS_mFAS_DH"/>
</dbReference>
<dbReference type="Proteomes" id="UP000019376">
    <property type="component" value="Unassembled WGS sequence"/>
</dbReference>
<evidence type="ECO:0000256" key="2">
    <source>
        <dbReference type="ARBA" id="ARBA00022553"/>
    </source>
</evidence>
<evidence type="ECO:0000256" key="9">
    <source>
        <dbReference type="PROSITE-ProRule" id="PRU01363"/>
    </source>
</evidence>
<dbReference type="InterPro" id="IPR014043">
    <property type="entry name" value="Acyl_transferase_dom"/>
</dbReference>
<dbReference type="GO" id="GO:0004315">
    <property type="term" value="F:3-oxoacyl-[acyl-carrier-protein] synthase activity"/>
    <property type="evidence" value="ECO:0007669"/>
    <property type="project" value="InterPro"/>
</dbReference>
<dbReference type="InterPro" id="IPR020807">
    <property type="entry name" value="PKS_DH"/>
</dbReference>
<dbReference type="GO" id="GO:0009403">
    <property type="term" value="P:toxin biosynthetic process"/>
    <property type="evidence" value="ECO:0007669"/>
    <property type="project" value="UniProtKB-ARBA"/>
</dbReference>
<feature type="region of interest" description="N-terminal hotdog fold" evidence="9">
    <location>
        <begin position="948"/>
        <end position="1085"/>
    </location>
</feature>
<dbReference type="InterPro" id="IPR020845">
    <property type="entry name" value="AMP-binding_CS"/>
</dbReference>
<feature type="region of interest" description="C-terminal hotdog fold" evidence="9">
    <location>
        <begin position="1100"/>
        <end position="1252"/>
    </location>
</feature>
<dbReference type="InterPro" id="IPR049551">
    <property type="entry name" value="PKS_DH_C"/>
</dbReference>
<dbReference type="SMART" id="SM00827">
    <property type="entry name" value="PKS_AT"/>
    <property type="match status" value="1"/>
</dbReference>
<evidence type="ECO:0000256" key="7">
    <source>
        <dbReference type="ARBA" id="ARBA00023268"/>
    </source>
</evidence>
<dbReference type="Pfam" id="PF00698">
    <property type="entry name" value="Acyl_transf_1"/>
    <property type="match status" value="1"/>
</dbReference>
<organism evidence="14 15">
    <name type="scientific">Penicillium oxalicum (strain 114-2 / CGMCC 5302)</name>
    <name type="common">Penicillium decumbens</name>
    <dbReference type="NCBI Taxonomy" id="933388"/>
    <lineage>
        <taxon>Eukaryota</taxon>
        <taxon>Fungi</taxon>
        <taxon>Dikarya</taxon>
        <taxon>Ascomycota</taxon>
        <taxon>Pezizomycotina</taxon>
        <taxon>Eurotiomycetes</taxon>
        <taxon>Eurotiomycetidae</taxon>
        <taxon>Eurotiales</taxon>
        <taxon>Aspergillaceae</taxon>
        <taxon>Penicillium</taxon>
    </lineage>
</organism>
<dbReference type="Gene3D" id="3.30.300.30">
    <property type="match status" value="1"/>
</dbReference>
<name>S7ZUX8_PENO1</name>
<dbReference type="Pfam" id="PF08242">
    <property type="entry name" value="Methyltransf_12"/>
    <property type="match status" value="1"/>
</dbReference>
<accession>S7ZUX8</accession>
<dbReference type="InterPro" id="IPR049552">
    <property type="entry name" value="PKS_DH_N"/>
</dbReference>
<dbReference type="InterPro" id="IPR032821">
    <property type="entry name" value="PKS_assoc"/>
</dbReference>
<proteinExistence type="inferred from homology"/>
<dbReference type="Gene3D" id="3.10.129.110">
    <property type="entry name" value="Polyketide synthase dehydratase"/>
    <property type="match status" value="1"/>
</dbReference>
<dbReference type="GO" id="GO:0006633">
    <property type="term" value="P:fatty acid biosynthetic process"/>
    <property type="evidence" value="ECO:0007669"/>
    <property type="project" value="InterPro"/>
</dbReference>
<evidence type="ECO:0000256" key="5">
    <source>
        <dbReference type="ARBA" id="ARBA00022679"/>
    </source>
</evidence>
<dbReference type="Pfam" id="PF07993">
    <property type="entry name" value="NAD_binding_4"/>
    <property type="match status" value="1"/>
</dbReference>
<dbReference type="eggNOG" id="KOG1178">
    <property type="taxonomic scope" value="Eukaryota"/>
</dbReference>
<feature type="compositionally biased region" description="Polar residues" evidence="10">
    <location>
        <begin position="2517"/>
        <end position="2527"/>
    </location>
</feature>
<dbReference type="InterPro" id="IPR042099">
    <property type="entry name" value="ANL_N_sf"/>
</dbReference>
<dbReference type="InterPro" id="IPR016039">
    <property type="entry name" value="Thiolase-like"/>
</dbReference>
<dbReference type="InterPro" id="IPR016036">
    <property type="entry name" value="Malonyl_transacylase_ACP-bd"/>
</dbReference>
<feature type="compositionally biased region" description="Low complexity" evidence="10">
    <location>
        <begin position="2504"/>
        <end position="2516"/>
    </location>
</feature>
<dbReference type="SMART" id="SM00826">
    <property type="entry name" value="PKS_DH"/>
    <property type="match status" value="1"/>
</dbReference>
<dbReference type="GO" id="GO:0031177">
    <property type="term" value="F:phosphopantetheine binding"/>
    <property type="evidence" value="ECO:0007669"/>
    <property type="project" value="InterPro"/>
</dbReference>
<feature type="active site" description="Proton acceptor; for dehydratase activity" evidence="9">
    <location>
        <position position="980"/>
    </location>
</feature>
<dbReference type="SUPFAM" id="SSF53901">
    <property type="entry name" value="Thiolase-like"/>
    <property type="match status" value="1"/>
</dbReference>
<dbReference type="PANTHER" id="PTHR43775:SF20">
    <property type="entry name" value="HYBRID PKS-NRPS SYNTHETASE APDA"/>
    <property type="match status" value="1"/>
</dbReference>
<dbReference type="InterPro" id="IPR057326">
    <property type="entry name" value="KR_dom"/>
</dbReference>
<feature type="compositionally biased region" description="Polar residues" evidence="10">
    <location>
        <begin position="2489"/>
        <end position="2498"/>
    </location>
</feature>
<dbReference type="Pfam" id="PF00501">
    <property type="entry name" value="AMP-binding"/>
    <property type="match status" value="1"/>
</dbReference>
<dbReference type="InterPro" id="IPR009081">
    <property type="entry name" value="PP-bd_ACP"/>
</dbReference>
<dbReference type="Gene3D" id="3.40.50.12780">
    <property type="entry name" value="N-terminal domain of ligase-like"/>
    <property type="match status" value="1"/>
</dbReference>
<dbReference type="PROSITE" id="PS00455">
    <property type="entry name" value="AMP_BINDING"/>
    <property type="match status" value="1"/>
</dbReference>
<dbReference type="InterPro" id="IPR050091">
    <property type="entry name" value="PKS_NRPS_Biosynth_Enz"/>
</dbReference>
<dbReference type="Pfam" id="PF16197">
    <property type="entry name" value="KAsynt_C_assoc"/>
    <property type="match status" value="1"/>
</dbReference>
<dbReference type="CDD" id="cd02440">
    <property type="entry name" value="AdoMet_MTases"/>
    <property type="match status" value="1"/>
</dbReference>
<protein>
    <recommendedName>
        <fullName evidence="16">Carrier domain-containing protein</fullName>
    </recommendedName>
</protein>
<dbReference type="InterPro" id="IPR013968">
    <property type="entry name" value="PKS_KR"/>
</dbReference>
<dbReference type="EMBL" id="KB644415">
    <property type="protein sequence ID" value="EPS34234.1"/>
    <property type="molecule type" value="Genomic_DNA"/>
</dbReference>
<dbReference type="Pfam" id="PF02801">
    <property type="entry name" value="Ketoacyl-synt_C"/>
    <property type="match status" value="1"/>
</dbReference>
<evidence type="ECO:0000256" key="4">
    <source>
        <dbReference type="ARBA" id="ARBA00022603"/>
    </source>
</evidence>
<evidence type="ECO:0000259" key="12">
    <source>
        <dbReference type="PROSITE" id="PS52004"/>
    </source>
</evidence>
<dbReference type="SUPFAM" id="SSF52151">
    <property type="entry name" value="FabD/lysophospholipase-like"/>
    <property type="match status" value="1"/>
</dbReference>
<evidence type="ECO:0000259" key="13">
    <source>
        <dbReference type="PROSITE" id="PS52019"/>
    </source>
</evidence>
<gene>
    <name evidence="14" type="ORF">PDE_09198</name>
</gene>
<evidence type="ECO:0000259" key="11">
    <source>
        <dbReference type="PROSITE" id="PS50075"/>
    </source>
</evidence>
<dbReference type="GO" id="GO:1901336">
    <property type="term" value="P:lactone biosynthetic process"/>
    <property type="evidence" value="ECO:0007669"/>
    <property type="project" value="UniProtKB-ARBA"/>
</dbReference>
<dbReference type="Gene3D" id="3.40.50.720">
    <property type="entry name" value="NAD(P)-binding Rossmann-like Domain"/>
    <property type="match status" value="3"/>
</dbReference>
<dbReference type="Pfam" id="PF00668">
    <property type="entry name" value="Condensation"/>
    <property type="match status" value="1"/>
</dbReference>
<feature type="domain" description="Ketosynthase family 3 (KS3)" evidence="12">
    <location>
        <begin position="2"/>
        <end position="440"/>
    </location>
</feature>
<dbReference type="PROSITE" id="PS00606">
    <property type="entry name" value="KS3_1"/>
    <property type="match status" value="1"/>
</dbReference>
<dbReference type="InterPro" id="IPR018201">
    <property type="entry name" value="Ketoacyl_synth_AS"/>
</dbReference>
<dbReference type="InterPro" id="IPR014031">
    <property type="entry name" value="Ketoacyl_synth_C"/>
</dbReference>
<dbReference type="Pfam" id="PF00109">
    <property type="entry name" value="ketoacyl-synt"/>
    <property type="match status" value="1"/>
</dbReference>
<feature type="domain" description="Carrier" evidence="11">
    <location>
        <begin position="3538"/>
        <end position="3614"/>
    </location>
</feature>
<dbReference type="PANTHER" id="PTHR43775">
    <property type="entry name" value="FATTY ACID SYNTHASE"/>
    <property type="match status" value="1"/>
</dbReference>
<keyword evidence="1" id="KW-0596">Phosphopantetheine</keyword>
<dbReference type="SUPFAM" id="SSF51735">
    <property type="entry name" value="NAD(P)-binding Rossmann-fold domains"/>
    <property type="match status" value="2"/>
</dbReference>
<evidence type="ECO:0000256" key="3">
    <source>
        <dbReference type="ARBA" id="ARBA00022598"/>
    </source>
</evidence>
<dbReference type="SMART" id="SM00825">
    <property type="entry name" value="PKS_KS"/>
    <property type="match status" value="1"/>
</dbReference>
<dbReference type="SMART" id="SM00823">
    <property type="entry name" value="PKS_PP"/>
    <property type="match status" value="2"/>
</dbReference>
<dbReference type="InterPro" id="IPR023213">
    <property type="entry name" value="CAT-like_dom_sf"/>
</dbReference>
<dbReference type="SUPFAM" id="SSF55048">
    <property type="entry name" value="Probable ACP-binding domain of malonyl-CoA ACP transacylase"/>
    <property type="match status" value="1"/>
</dbReference>
<dbReference type="InterPro" id="IPR013217">
    <property type="entry name" value="Methyltransf_12"/>
</dbReference>
<dbReference type="InterPro" id="IPR042104">
    <property type="entry name" value="PKS_dehydratase_sf"/>
</dbReference>
<dbReference type="InterPro" id="IPR020806">
    <property type="entry name" value="PKS_PP-bd"/>
</dbReference>
<evidence type="ECO:0000313" key="14">
    <source>
        <dbReference type="EMBL" id="EPS34234.1"/>
    </source>
</evidence>
<dbReference type="Pfam" id="PF08659">
    <property type="entry name" value="KR"/>
    <property type="match status" value="1"/>
</dbReference>
<dbReference type="InterPro" id="IPR014030">
    <property type="entry name" value="Ketoacyl_synth_N"/>
</dbReference>
<dbReference type="InterPro" id="IPR001227">
    <property type="entry name" value="Ac_transferase_dom_sf"/>
</dbReference>
<dbReference type="InterPro" id="IPR045851">
    <property type="entry name" value="AMP-bd_C_sf"/>
</dbReference>
<dbReference type="GO" id="GO:0016874">
    <property type="term" value="F:ligase activity"/>
    <property type="evidence" value="ECO:0007669"/>
    <property type="project" value="UniProtKB-KW"/>
</dbReference>
<dbReference type="PROSITE" id="PS50075">
    <property type="entry name" value="CARRIER"/>
    <property type="match status" value="2"/>
</dbReference>
<evidence type="ECO:0000256" key="10">
    <source>
        <dbReference type="SAM" id="MobiDB-lite"/>
    </source>
</evidence>
<dbReference type="GO" id="GO:0030639">
    <property type="term" value="P:polyketide biosynthetic process"/>
    <property type="evidence" value="ECO:0007669"/>
    <property type="project" value="UniProtKB-ARBA"/>
</dbReference>
<dbReference type="CDD" id="cd05930">
    <property type="entry name" value="A_NRPS"/>
    <property type="match status" value="1"/>
</dbReference>
<dbReference type="Gene3D" id="3.40.366.10">
    <property type="entry name" value="Malonyl-Coenzyme A Acyl Carrier Protein, domain 2"/>
    <property type="match status" value="1"/>
</dbReference>
<dbReference type="InterPro" id="IPR010071">
    <property type="entry name" value="AA_adenyl_dom"/>
</dbReference>
<dbReference type="NCBIfam" id="TIGR01733">
    <property type="entry name" value="AA-adenyl-dom"/>
    <property type="match status" value="1"/>
</dbReference>
<dbReference type="SUPFAM" id="SSF47336">
    <property type="entry name" value="ACP-like"/>
    <property type="match status" value="2"/>
</dbReference>
<feature type="active site" description="Proton donor; for dehydratase activity" evidence="9">
    <location>
        <position position="1159"/>
    </location>
</feature>
<evidence type="ECO:0000256" key="6">
    <source>
        <dbReference type="ARBA" id="ARBA00022737"/>
    </source>
</evidence>
<dbReference type="Gene3D" id="3.40.47.10">
    <property type="match status" value="1"/>
</dbReference>
<dbReference type="InterPro" id="IPR013120">
    <property type="entry name" value="FAR_NAD-bd"/>
</dbReference>
<keyword evidence="7" id="KW-0511">Multifunctional enzyme</keyword>
<dbReference type="Pfam" id="PF14765">
    <property type="entry name" value="PS-DH"/>
    <property type="match status" value="1"/>
</dbReference>
<evidence type="ECO:0008006" key="16">
    <source>
        <dbReference type="Google" id="ProtNLM"/>
    </source>
</evidence>
<dbReference type="Gene3D" id="1.10.1200.10">
    <property type="entry name" value="ACP-like"/>
    <property type="match status" value="2"/>
</dbReference>
<dbReference type="eggNOG" id="KOG1202">
    <property type="taxonomic scope" value="Eukaryota"/>
</dbReference>
<dbReference type="Pfam" id="PF00550">
    <property type="entry name" value="PP-binding"/>
    <property type="match status" value="2"/>
</dbReference>
<dbReference type="InterPro" id="IPR000873">
    <property type="entry name" value="AMP-dep_synth/lig_dom"/>
</dbReference>
<evidence type="ECO:0000313" key="15">
    <source>
        <dbReference type="Proteomes" id="UP000019376"/>
    </source>
</evidence>
<dbReference type="GO" id="GO:0032259">
    <property type="term" value="P:methylation"/>
    <property type="evidence" value="ECO:0007669"/>
    <property type="project" value="UniProtKB-KW"/>
</dbReference>
<dbReference type="SMART" id="SM00822">
    <property type="entry name" value="PKS_KR"/>
    <property type="match status" value="1"/>
</dbReference>
<dbReference type="CDD" id="cd19532">
    <property type="entry name" value="C_PKS-NRPS"/>
    <property type="match status" value="1"/>
</dbReference>
<dbReference type="InterPro" id="IPR016035">
    <property type="entry name" value="Acyl_Trfase/lysoPLipase"/>
</dbReference>
<keyword evidence="4" id="KW-0489">Methyltransferase</keyword>
<feature type="domain" description="Carrier" evidence="11">
    <location>
        <begin position="2375"/>
        <end position="2452"/>
    </location>
</feature>
<dbReference type="CDD" id="cd00833">
    <property type="entry name" value="PKS"/>
    <property type="match status" value="1"/>
</dbReference>
<dbReference type="InterPro" id="IPR036291">
    <property type="entry name" value="NAD(P)-bd_dom_sf"/>
</dbReference>
<dbReference type="GO" id="GO:0004312">
    <property type="term" value="F:fatty acid synthase activity"/>
    <property type="evidence" value="ECO:0007669"/>
    <property type="project" value="TreeGrafter"/>
</dbReference>
<keyword evidence="5" id="KW-0808">Transferase</keyword>
<dbReference type="PhylomeDB" id="S7ZUX8"/>
<reference evidence="14 15" key="1">
    <citation type="journal article" date="2013" name="PLoS ONE">
        <title>Genomic and secretomic analyses reveal unique features of the lignocellulolytic enzyme system of Penicillium decumbens.</title>
        <authorList>
            <person name="Liu G."/>
            <person name="Zhang L."/>
            <person name="Wei X."/>
            <person name="Zou G."/>
            <person name="Qin Y."/>
            <person name="Ma L."/>
            <person name="Li J."/>
            <person name="Zheng H."/>
            <person name="Wang S."/>
            <person name="Wang C."/>
            <person name="Xun L."/>
            <person name="Zhao G.-P."/>
            <person name="Zhou Z."/>
            <person name="Qu Y."/>
        </authorList>
    </citation>
    <scope>NUCLEOTIDE SEQUENCE [LARGE SCALE GENOMIC DNA]</scope>
    <source>
        <strain evidence="15">114-2 / CGMCC 5302</strain>
    </source>
</reference>
<dbReference type="Gene3D" id="3.40.50.150">
    <property type="entry name" value="Vaccinia Virus protein VP39"/>
    <property type="match status" value="1"/>
</dbReference>
<evidence type="ECO:0000256" key="1">
    <source>
        <dbReference type="ARBA" id="ARBA00022450"/>
    </source>
</evidence>
<dbReference type="SUPFAM" id="SSF53335">
    <property type="entry name" value="S-adenosyl-L-methionine-dependent methyltransferases"/>
    <property type="match status" value="1"/>
</dbReference>
<dbReference type="OrthoDB" id="329835at2759"/>
<keyword evidence="15" id="KW-1185">Reference proteome</keyword>
<feature type="domain" description="PKS/mFAS DH" evidence="13">
    <location>
        <begin position="948"/>
        <end position="1252"/>
    </location>
</feature>
<dbReference type="Pfam" id="PF21089">
    <property type="entry name" value="PKS_DH_N"/>
    <property type="match status" value="1"/>
</dbReference>
<dbReference type="HOGENOM" id="CLU_000022_37_1_1"/>
<evidence type="ECO:0000256" key="8">
    <source>
        <dbReference type="ARBA" id="ARBA00029443"/>
    </source>
</evidence>
<comment type="similarity">
    <text evidence="8">In the C-terminal section; belongs to the NRP synthetase family.</text>
</comment>
<dbReference type="Gene3D" id="3.30.559.10">
    <property type="entry name" value="Chloramphenicol acetyltransferase-like domain"/>
    <property type="match status" value="1"/>
</dbReference>
<dbReference type="GO" id="GO:0008168">
    <property type="term" value="F:methyltransferase activity"/>
    <property type="evidence" value="ECO:0007669"/>
    <property type="project" value="UniProtKB-KW"/>
</dbReference>